<name>A0A392V1C9_9FABA</name>
<proteinExistence type="predicted"/>
<protein>
    <submittedName>
        <fullName evidence="1">Uncharacterized protein</fullName>
    </submittedName>
</protein>
<feature type="non-terminal residue" evidence="1">
    <location>
        <position position="1"/>
    </location>
</feature>
<accession>A0A392V1C9</accession>
<sequence length="67" mass="7597">PRPRQTTTRPPVRKEEEILLKVNHMAVEEEGSQMKVEAVVVRLVGLTRIALSVDCRDTVSSSARRRN</sequence>
<dbReference type="Proteomes" id="UP000265520">
    <property type="component" value="Unassembled WGS sequence"/>
</dbReference>
<comment type="caution">
    <text evidence="1">The sequence shown here is derived from an EMBL/GenBank/DDBJ whole genome shotgun (WGS) entry which is preliminary data.</text>
</comment>
<dbReference type="EMBL" id="LXQA011005367">
    <property type="protein sequence ID" value="MCI80881.1"/>
    <property type="molecule type" value="Genomic_DNA"/>
</dbReference>
<keyword evidence="2" id="KW-1185">Reference proteome</keyword>
<reference evidence="1 2" key="1">
    <citation type="journal article" date="2018" name="Front. Plant Sci.">
        <title>Red Clover (Trifolium pratense) and Zigzag Clover (T. medium) - A Picture of Genomic Similarities and Differences.</title>
        <authorList>
            <person name="Dluhosova J."/>
            <person name="Istvanek J."/>
            <person name="Nedelnik J."/>
            <person name="Repkova J."/>
        </authorList>
    </citation>
    <scope>NUCLEOTIDE SEQUENCE [LARGE SCALE GENOMIC DNA]</scope>
    <source>
        <strain evidence="2">cv. 10/8</strain>
        <tissue evidence="1">Leaf</tissue>
    </source>
</reference>
<evidence type="ECO:0000313" key="1">
    <source>
        <dbReference type="EMBL" id="MCI80881.1"/>
    </source>
</evidence>
<organism evidence="1 2">
    <name type="scientific">Trifolium medium</name>
    <dbReference type="NCBI Taxonomy" id="97028"/>
    <lineage>
        <taxon>Eukaryota</taxon>
        <taxon>Viridiplantae</taxon>
        <taxon>Streptophyta</taxon>
        <taxon>Embryophyta</taxon>
        <taxon>Tracheophyta</taxon>
        <taxon>Spermatophyta</taxon>
        <taxon>Magnoliopsida</taxon>
        <taxon>eudicotyledons</taxon>
        <taxon>Gunneridae</taxon>
        <taxon>Pentapetalae</taxon>
        <taxon>rosids</taxon>
        <taxon>fabids</taxon>
        <taxon>Fabales</taxon>
        <taxon>Fabaceae</taxon>
        <taxon>Papilionoideae</taxon>
        <taxon>50 kb inversion clade</taxon>
        <taxon>NPAAA clade</taxon>
        <taxon>Hologalegina</taxon>
        <taxon>IRL clade</taxon>
        <taxon>Trifolieae</taxon>
        <taxon>Trifolium</taxon>
    </lineage>
</organism>
<dbReference type="AlphaFoldDB" id="A0A392V1C9"/>
<evidence type="ECO:0000313" key="2">
    <source>
        <dbReference type="Proteomes" id="UP000265520"/>
    </source>
</evidence>